<evidence type="ECO:0000259" key="7">
    <source>
        <dbReference type="SMART" id="SM00833"/>
    </source>
</evidence>
<dbReference type="InterPro" id="IPR036627">
    <property type="entry name" value="CobW-likC_sf"/>
</dbReference>
<feature type="domain" description="CobW C-terminal" evidence="7">
    <location>
        <begin position="259"/>
        <end position="351"/>
    </location>
</feature>
<dbReference type="Gene3D" id="3.40.50.300">
    <property type="entry name" value="P-loop containing nucleotide triphosphate hydrolases"/>
    <property type="match status" value="1"/>
</dbReference>
<name>A0A2W5QKD3_VARPD</name>
<dbReference type="InterPro" id="IPR027417">
    <property type="entry name" value="P-loop_NTPase"/>
</dbReference>
<evidence type="ECO:0000256" key="2">
    <source>
        <dbReference type="ARBA" id="ARBA00022801"/>
    </source>
</evidence>
<evidence type="ECO:0000256" key="1">
    <source>
        <dbReference type="ARBA" id="ARBA00022741"/>
    </source>
</evidence>
<evidence type="ECO:0000256" key="4">
    <source>
        <dbReference type="ARBA" id="ARBA00034320"/>
    </source>
</evidence>
<comment type="caution">
    <text evidence="8">The sequence shown here is derived from an EMBL/GenBank/DDBJ whole genome shotgun (WGS) entry which is preliminary data.</text>
</comment>
<evidence type="ECO:0000313" key="8">
    <source>
        <dbReference type="EMBL" id="PZQ77466.1"/>
    </source>
</evidence>
<dbReference type="PANTHER" id="PTHR13748">
    <property type="entry name" value="COBW-RELATED"/>
    <property type="match status" value="1"/>
</dbReference>
<dbReference type="EMBL" id="QFPP01000018">
    <property type="protein sequence ID" value="PZQ77466.1"/>
    <property type="molecule type" value="Genomic_DNA"/>
</dbReference>
<dbReference type="Gene3D" id="3.30.1220.10">
    <property type="entry name" value="CobW-like, C-terminal domain"/>
    <property type="match status" value="1"/>
</dbReference>
<evidence type="ECO:0000256" key="5">
    <source>
        <dbReference type="ARBA" id="ARBA00045658"/>
    </source>
</evidence>
<dbReference type="InterPro" id="IPR051316">
    <property type="entry name" value="Zinc-reg_GTPase_activator"/>
</dbReference>
<comment type="function">
    <text evidence="5">Zinc chaperone that directly transfers zinc cofactor to target proteins, thereby activating them. Zinc is transferred from the CXCC motif in the GTPase domain to the zinc binding site in target proteins in a process requiring GTP hydrolysis.</text>
</comment>
<dbReference type="InterPro" id="IPR011629">
    <property type="entry name" value="CobW-like_C"/>
</dbReference>
<dbReference type="SUPFAM" id="SSF90002">
    <property type="entry name" value="Hypothetical protein YjiA, C-terminal domain"/>
    <property type="match status" value="1"/>
</dbReference>
<gene>
    <name evidence="8" type="ORF">DI563_03620</name>
</gene>
<dbReference type="Proteomes" id="UP000249135">
    <property type="component" value="Unassembled WGS sequence"/>
</dbReference>
<proteinExistence type="inferred from homology"/>
<reference evidence="8 9" key="1">
    <citation type="submission" date="2017-08" db="EMBL/GenBank/DDBJ databases">
        <title>Infants hospitalized years apart are colonized by the same room-sourced microbial strains.</title>
        <authorList>
            <person name="Brooks B."/>
            <person name="Olm M.R."/>
            <person name="Firek B.A."/>
            <person name="Baker R."/>
            <person name="Thomas B.C."/>
            <person name="Morowitz M.J."/>
            <person name="Banfield J.F."/>
        </authorList>
    </citation>
    <scope>NUCLEOTIDE SEQUENCE [LARGE SCALE GENOMIC DNA]</scope>
    <source>
        <strain evidence="8">S2_005_003_R2_41</strain>
    </source>
</reference>
<evidence type="ECO:0000256" key="3">
    <source>
        <dbReference type="ARBA" id="ARBA00023186"/>
    </source>
</evidence>
<organism evidence="8 9">
    <name type="scientific">Variovorax paradoxus</name>
    <dbReference type="NCBI Taxonomy" id="34073"/>
    <lineage>
        <taxon>Bacteria</taxon>
        <taxon>Pseudomonadati</taxon>
        <taxon>Pseudomonadota</taxon>
        <taxon>Betaproteobacteria</taxon>
        <taxon>Burkholderiales</taxon>
        <taxon>Comamonadaceae</taxon>
        <taxon>Variovorax</taxon>
    </lineage>
</organism>
<protein>
    <recommendedName>
        <fullName evidence="7">CobW C-terminal domain-containing protein</fullName>
    </recommendedName>
</protein>
<keyword evidence="2" id="KW-0378">Hydrolase</keyword>
<dbReference type="Pfam" id="PF07683">
    <property type="entry name" value="CobW_C"/>
    <property type="match status" value="1"/>
</dbReference>
<accession>A0A2W5QKD3</accession>
<dbReference type="GO" id="GO:0000166">
    <property type="term" value="F:nucleotide binding"/>
    <property type="evidence" value="ECO:0007669"/>
    <property type="project" value="UniProtKB-KW"/>
</dbReference>
<dbReference type="AlphaFoldDB" id="A0A2W5QKD3"/>
<keyword evidence="3" id="KW-0143">Chaperone</keyword>
<comment type="similarity">
    <text evidence="4">Belongs to the SIMIBI class G3E GTPase family. ZNG1 subfamily.</text>
</comment>
<evidence type="ECO:0000313" key="9">
    <source>
        <dbReference type="Proteomes" id="UP000249135"/>
    </source>
</evidence>
<dbReference type="Pfam" id="PF02492">
    <property type="entry name" value="cobW"/>
    <property type="match status" value="1"/>
</dbReference>
<dbReference type="SUPFAM" id="SSF52540">
    <property type="entry name" value="P-loop containing nucleoside triphosphate hydrolases"/>
    <property type="match status" value="1"/>
</dbReference>
<dbReference type="InterPro" id="IPR003495">
    <property type="entry name" value="CobW/HypB/UreG_nucleotide-bd"/>
</dbReference>
<keyword evidence="1" id="KW-0547">Nucleotide-binding</keyword>
<evidence type="ECO:0000256" key="6">
    <source>
        <dbReference type="ARBA" id="ARBA00049117"/>
    </source>
</evidence>
<dbReference type="CDD" id="cd03112">
    <property type="entry name" value="CobW-like"/>
    <property type="match status" value="1"/>
</dbReference>
<dbReference type="GO" id="GO:0016787">
    <property type="term" value="F:hydrolase activity"/>
    <property type="evidence" value="ECO:0007669"/>
    <property type="project" value="UniProtKB-KW"/>
</dbReference>
<dbReference type="SMART" id="SM00833">
    <property type="entry name" value="CobW_C"/>
    <property type="match status" value="1"/>
</dbReference>
<sequence>MTAFHTTPDANSIDGDVHRLRMREGWDFLTGLLIAGQVSGEAPAAGRPQIPLTILSGFLGAGKTTLLNRMLSDPGGRRLLVLVNDFAQINIDEKLIERRSSDVLSLSNGCACCSLSGELTHKLMDICRSANPPDAIVLEASGLSDPNALAQIALSVPRIRLDGIVTVVDATAMRDHPSQQMTAELFRAQVAAADLIVLNKLDLVPEEEHVSCEAWMAAFVGERPVLGARQAAVPTEVVLGIARDAHLRPPAAVVRSHAFESWSLSRTGWLEAAAVKAFLSAIPSSILRAKGILCLDGAPRRRVVYQRVGKRWDFTEMGGLDERPPESSIVFIGSKGALDAAQLDLALDACLVNT</sequence>
<comment type="catalytic activity">
    <reaction evidence="6">
        <text>GTP + H2O = GDP + phosphate + H(+)</text>
        <dbReference type="Rhea" id="RHEA:19669"/>
        <dbReference type="ChEBI" id="CHEBI:15377"/>
        <dbReference type="ChEBI" id="CHEBI:15378"/>
        <dbReference type="ChEBI" id="CHEBI:37565"/>
        <dbReference type="ChEBI" id="CHEBI:43474"/>
        <dbReference type="ChEBI" id="CHEBI:58189"/>
    </reaction>
    <physiologicalReaction direction="left-to-right" evidence="6">
        <dbReference type="Rhea" id="RHEA:19670"/>
    </physiologicalReaction>
</comment>